<dbReference type="GO" id="GO:0016740">
    <property type="term" value="F:transferase activity"/>
    <property type="evidence" value="ECO:0007669"/>
    <property type="project" value="UniProtKB-KW"/>
</dbReference>
<dbReference type="PANTHER" id="PTHR33540:SF2">
    <property type="entry name" value="TRNA THREONYLCARBAMOYLADENOSINE BIOSYNTHESIS PROTEIN TSAE"/>
    <property type="match status" value="1"/>
</dbReference>
<evidence type="ECO:0000256" key="9">
    <source>
        <dbReference type="ARBA" id="ARBA00022842"/>
    </source>
</evidence>
<keyword evidence="12" id="KW-1185">Reference proteome</keyword>
<dbReference type="InterPro" id="IPR027417">
    <property type="entry name" value="P-loop_NTPase"/>
</dbReference>
<keyword evidence="5" id="KW-0819">tRNA processing</keyword>
<evidence type="ECO:0000313" key="11">
    <source>
        <dbReference type="EMBL" id="TQE96990.1"/>
    </source>
</evidence>
<dbReference type="Proteomes" id="UP000317371">
    <property type="component" value="Unassembled WGS sequence"/>
</dbReference>
<name>A0A540VJP0_9CHLR</name>
<dbReference type="Pfam" id="PF02367">
    <property type="entry name" value="TsaE"/>
    <property type="match status" value="1"/>
</dbReference>
<dbReference type="GO" id="GO:0005737">
    <property type="term" value="C:cytoplasm"/>
    <property type="evidence" value="ECO:0007669"/>
    <property type="project" value="UniProtKB-SubCell"/>
</dbReference>
<dbReference type="GO" id="GO:0005524">
    <property type="term" value="F:ATP binding"/>
    <property type="evidence" value="ECO:0007669"/>
    <property type="project" value="UniProtKB-KW"/>
</dbReference>
<dbReference type="AlphaFoldDB" id="A0A540VJP0"/>
<evidence type="ECO:0000256" key="2">
    <source>
        <dbReference type="ARBA" id="ARBA00007599"/>
    </source>
</evidence>
<protein>
    <recommendedName>
        <fullName evidence="3">tRNA threonylcarbamoyladenosine biosynthesis protein TsaE</fullName>
    </recommendedName>
    <alternativeName>
        <fullName evidence="10">t(6)A37 threonylcarbamoyladenosine biosynthesis protein TsaE</fullName>
    </alternativeName>
</protein>
<dbReference type="EMBL" id="VIGC01000005">
    <property type="protein sequence ID" value="TQE96990.1"/>
    <property type="molecule type" value="Genomic_DNA"/>
</dbReference>
<keyword evidence="11" id="KW-0808">Transferase</keyword>
<evidence type="ECO:0000256" key="4">
    <source>
        <dbReference type="ARBA" id="ARBA00022490"/>
    </source>
</evidence>
<gene>
    <name evidence="11" type="primary">tsaE</name>
    <name evidence="11" type="ORF">FKZ61_04945</name>
</gene>
<evidence type="ECO:0000256" key="8">
    <source>
        <dbReference type="ARBA" id="ARBA00022840"/>
    </source>
</evidence>
<evidence type="ECO:0000256" key="5">
    <source>
        <dbReference type="ARBA" id="ARBA00022694"/>
    </source>
</evidence>
<dbReference type="GO" id="GO:0002949">
    <property type="term" value="P:tRNA threonylcarbamoyladenosine modification"/>
    <property type="evidence" value="ECO:0007669"/>
    <property type="project" value="InterPro"/>
</dbReference>
<dbReference type="OrthoDB" id="9815896at2"/>
<evidence type="ECO:0000256" key="10">
    <source>
        <dbReference type="ARBA" id="ARBA00032441"/>
    </source>
</evidence>
<evidence type="ECO:0000256" key="3">
    <source>
        <dbReference type="ARBA" id="ARBA00019010"/>
    </source>
</evidence>
<dbReference type="PANTHER" id="PTHR33540">
    <property type="entry name" value="TRNA THREONYLCARBAMOYLADENOSINE BIOSYNTHESIS PROTEIN TSAE"/>
    <property type="match status" value="1"/>
</dbReference>
<dbReference type="InterPro" id="IPR003442">
    <property type="entry name" value="T6A_TsaE"/>
</dbReference>
<sequence length="187" mass="19482">MHTSVTHPYAVETHSAAETQALGHQLGSLVQAGHIIALRGDLGAGKTTFTQGLAAGMGITARVTSPTFTLVNEYQGRGGLQLIHVDVYRLADTAPELDAATFGLEEILDSAGEPTSLSGQASGAVVVIEWADRVAGMLTDDHLAVNLEATGDSPDHRRIVLTAHGPHSAALLQALAQRVPSLRPQIG</sequence>
<evidence type="ECO:0000256" key="6">
    <source>
        <dbReference type="ARBA" id="ARBA00022723"/>
    </source>
</evidence>
<comment type="subcellular location">
    <subcellularLocation>
        <location evidence="1">Cytoplasm</location>
    </subcellularLocation>
</comment>
<dbReference type="GO" id="GO:0046872">
    <property type="term" value="F:metal ion binding"/>
    <property type="evidence" value="ECO:0007669"/>
    <property type="project" value="UniProtKB-KW"/>
</dbReference>
<dbReference type="Gene3D" id="3.40.50.300">
    <property type="entry name" value="P-loop containing nucleotide triphosphate hydrolases"/>
    <property type="match status" value="1"/>
</dbReference>
<dbReference type="NCBIfam" id="TIGR00150">
    <property type="entry name" value="T6A_YjeE"/>
    <property type="match status" value="1"/>
</dbReference>
<dbReference type="SUPFAM" id="SSF52540">
    <property type="entry name" value="P-loop containing nucleoside triphosphate hydrolases"/>
    <property type="match status" value="1"/>
</dbReference>
<keyword evidence="7" id="KW-0547">Nucleotide-binding</keyword>
<dbReference type="FunCoup" id="A0A540VJP0">
    <property type="interactions" value="425"/>
</dbReference>
<comment type="similarity">
    <text evidence="2">Belongs to the TsaE family.</text>
</comment>
<reference evidence="11 12" key="1">
    <citation type="submission" date="2019-06" db="EMBL/GenBank/DDBJ databases">
        <title>Genome sequence of Litorilinea aerophila BAA-2444.</title>
        <authorList>
            <person name="Maclea K.S."/>
            <person name="Maurais E.G."/>
            <person name="Iannazzi L.C."/>
        </authorList>
    </citation>
    <scope>NUCLEOTIDE SEQUENCE [LARGE SCALE GENOMIC DNA]</scope>
    <source>
        <strain evidence="11 12">ATCC BAA-2444</strain>
    </source>
</reference>
<keyword evidence="4" id="KW-0963">Cytoplasm</keyword>
<dbReference type="InParanoid" id="A0A540VJP0"/>
<keyword evidence="6" id="KW-0479">Metal-binding</keyword>
<proteinExistence type="inferred from homology"/>
<organism evidence="11 12">
    <name type="scientific">Litorilinea aerophila</name>
    <dbReference type="NCBI Taxonomy" id="1204385"/>
    <lineage>
        <taxon>Bacteria</taxon>
        <taxon>Bacillati</taxon>
        <taxon>Chloroflexota</taxon>
        <taxon>Caldilineae</taxon>
        <taxon>Caldilineales</taxon>
        <taxon>Caldilineaceae</taxon>
        <taxon>Litorilinea</taxon>
    </lineage>
</organism>
<evidence type="ECO:0000256" key="1">
    <source>
        <dbReference type="ARBA" id="ARBA00004496"/>
    </source>
</evidence>
<dbReference type="RefSeq" id="WP_141608975.1">
    <property type="nucleotide sequence ID" value="NZ_VIGC02000005.1"/>
</dbReference>
<keyword evidence="9" id="KW-0460">Magnesium</keyword>
<evidence type="ECO:0000313" key="12">
    <source>
        <dbReference type="Proteomes" id="UP000317371"/>
    </source>
</evidence>
<accession>A0A540VJP0</accession>
<evidence type="ECO:0000256" key="7">
    <source>
        <dbReference type="ARBA" id="ARBA00022741"/>
    </source>
</evidence>
<comment type="caution">
    <text evidence="11">The sequence shown here is derived from an EMBL/GenBank/DDBJ whole genome shotgun (WGS) entry which is preliminary data.</text>
</comment>
<keyword evidence="8" id="KW-0067">ATP-binding</keyword>